<dbReference type="Proteomes" id="UP000254893">
    <property type="component" value="Unassembled WGS sequence"/>
</dbReference>
<dbReference type="RefSeq" id="WP_115170480.1">
    <property type="nucleotide sequence ID" value="NZ_UGYW01000002.1"/>
</dbReference>
<feature type="domain" description="K+ potassium transporter integral membrane" evidence="12">
    <location>
        <begin position="18"/>
        <end position="445"/>
    </location>
</feature>
<feature type="transmembrane region" description="Helical" evidence="11">
    <location>
        <begin position="12"/>
        <end position="29"/>
    </location>
</feature>
<feature type="transmembrane region" description="Helical" evidence="11">
    <location>
        <begin position="163"/>
        <end position="182"/>
    </location>
</feature>
<reference evidence="14 15" key="1">
    <citation type="submission" date="2018-06" db="EMBL/GenBank/DDBJ databases">
        <authorList>
            <consortium name="Pathogen Informatics"/>
            <person name="Doyle S."/>
        </authorList>
    </citation>
    <scope>NUCLEOTIDE SEQUENCE [LARGE SCALE GENOMIC DNA]</scope>
    <source>
        <strain evidence="14 15">NCTC11388</strain>
    </source>
</reference>
<dbReference type="InterPro" id="IPR053952">
    <property type="entry name" value="K_trans_C"/>
</dbReference>
<dbReference type="InterPro" id="IPR023051">
    <property type="entry name" value="Kup"/>
</dbReference>
<evidence type="ECO:0000256" key="2">
    <source>
        <dbReference type="ARBA" id="ARBA00022448"/>
    </source>
</evidence>
<dbReference type="InterPro" id="IPR053951">
    <property type="entry name" value="K_trans_N"/>
</dbReference>
<organism evidence="14 15">
    <name type="scientific">Sphingobacterium spiritivorum</name>
    <name type="common">Flavobacterium spiritivorum</name>
    <dbReference type="NCBI Taxonomy" id="258"/>
    <lineage>
        <taxon>Bacteria</taxon>
        <taxon>Pseudomonadati</taxon>
        <taxon>Bacteroidota</taxon>
        <taxon>Sphingobacteriia</taxon>
        <taxon>Sphingobacteriales</taxon>
        <taxon>Sphingobacteriaceae</taxon>
        <taxon>Sphingobacterium</taxon>
    </lineage>
</organism>
<evidence type="ECO:0000256" key="3">
    <source>
        <dbReference type="ARBA" id="ARBA00022475"/>
    </source>
</evidence>
<sequence length="647" mass="72621">MSTKNASDVQKLSLGGLLISLGIIFGDIGTSPLYVFKAIINKGTIEPDLVLGGLSCVVWTITLQTTVKYVLIALNADNNGEGGILSLYSLVKRQAKWLIIPAIIGASTLLADGMLTPAITISSAIEGLAINNPTIQTVPIVIVIISGLFLIQRFGTSIVGKVFGPLMLTWFLTIGILGISYIDEAPQVLKAINPYYAFKLIVSTPNALFIIGGVFLCTTGAEALYSDMGHCGKANIRISWILVKICLLLNYFGQGAWLLTHSGTQIGEKNPFYAIMPEWFLGYGVVIATIAAIIASQAMISGSFTLISEAVRLNIWPKVTIRYPSDHKGQLYVPSINLILWLGCMLIIAVFRESSNMEAAYGLAINATFITTTILMGFFLRWKRVNKYLIFLFVGFYFFIEFGFLAGNSVKIAHGGWLTLVLSLALIAVMYAWYNARKIKNRFVKFVNIRDYNDIISEMSKDPTIPTFASQLVYLTSANNRNEIEYKIIYSMINKKPKKADVYWLVHVDVMDNPHTREYTVEQIIPGKLIRIDFKLGFREEQRISLLFRKVVEEMVQRKEIDIVSQYDSLKKYKIPGDFRFVILEKVLSKTNDLKWHERIIFEIYKILKKFSLSEEKGFGLDASFVTIERVPLSIPRTHEVVINRIN</sequence>
<comment type="function">
    <text evidence="11">Transport of potassium into the cell. Likely operates as a K(+):H(+) symporter.</text>
</comment>
<comment type="similarity">
    <text evidence="11">Belongs to the HAK/KUP transporter (TC 2.A.72) family.</text>
</comment>
<feature type="transmembrane region" description="Helical" evidence="11">
    <location>
        <begin position="238"/>
        <end position="260"/>
    </location>
</feature>
<keyword evidence="9 11" id="KW-0406">Ion transport</keyword>
<keyword evidence="8 11" id="KW-1133">Transmembrane helix</keyword>
<dbReference type="GO" id="GO:0015079">
    <property type="term" value="F:potassium ion transmembrane transporter activity"/>
    <property type="evidence" value="ECO:0007669"/>
    <property type="project" value="UniProtKB-UniRule"/>
</dbReference>
<keyword evidence="2 11" id="KW-0813">Transport</keyword>
<evidence type="ECO:0000256" key="1">
    <source>
        <dbReference type="ARBA" id="ARBA00004141"/>
    </source>
</evidence>
<comment type="catalytic activity">
    <reaction evidence="11">
        <text>K(+)(in) + H(+)(in) = K(+)(out) + H(+)(out)</text>
        <dbReference type="Rhea" id="RHEA:28490"/>
        <dbReference type="ChEBI" id="CHEBI:15378"/>
        <dbReference type="ChEBI" id="CHEBI:29103"/>
    </reaction>
</comment>
<dbReference type="Pfam" id="PF22776">
    <property type="entry name" value="K_trans_C"/>
    <property type="match status" value="1"/>
</dbReference>
<feature type="transmembrane region" description="Helical" evidence="11">
    <location>
        <begin position="133"/>
        <end position="151"/>
    </location>
</feature>
<keyword evidence="4 11" id="KW-0633">Potassium transport</keyword>
<keyword evidence="6 11" id="KW-0769">Symport</keyword>
<evidence type="ECO:0000256" key="6">
    <source>
        <dbReference type="ARBA" id="ARBA00022847"/>
    </source>
</evidence>
<evidence type="ECO:0000256" key="11">
    <source>
        <dbReference type="HAMAP-Rule" id="MF_01522"/>
    </source>
</evidence>
<feature type="domain" description="K+ potassium transporter C-terminal" evidence="13">
    <location>
        <begin position="472"/>
        <end position="624"/>
    </location>
</feature>
<evidence type="ECO:0000313" key="14">
    <source>
        <dbReference type="EMBL" id="SUJ17866.1"/>
    </source>
</evidence>
<keyword evidence="7 11" id="KW-0630">Potassium</keyword>
<comment type="subcellular location">
    <subcellularLocation>
        <location evidence="11">Cell membrane</location>
        <topology evidence="11">Multi-pass membrane protein</topology>
    </subcellularLocation>
    <subcellularLocation>
        <location evidence="1">Membrane</location>
        <topology evidence="1">Multi-pass membrane protein</topology>
    </subcellularLocation>
</comment>
<dbReference type="AlphaFoldDB" id="A0A380CEX6"/>
<feature type="transmembrane region" description="Helical" evidence="11">
    <location>
        <begin position="388"/>
        <end position="406"/>
    </location>
</feature>
<gene>
    <name evidence="11" type="primary">kup</name>
    <name evidence="14" type="ORF">NCTC11388_02712</name>
</gene>
<dbReference type="Pfam" id="PF02705">
    <property type="entry name" value="K_trans"/>
    <property type="match status" value="1"/>
</dbReference>
<dbReference type="GO" id="GO:0005886">
    <property type="term" value="C:plasma membrane"/>
    <property type="evidence" value="ECO:0007669"/>
    <property type="project" value="UniProtKB-SubCell"/>
</dbReference>
<feature type="transmembrane region" description="Helical" evidence="11">
    <location>
        <begin position="97"/>
        <end position="121"/>
    </location>
</feature>
<evidence type="ECO:0000259" key="13">
    <source>
        <dbReference type="Pfam" id="PF22776"/>
    </source>
</evidence>
<feature type="transmembrane region" description="Helical" evidence="11">
    <location>
        <begin position="363"/>
        <end position="381"/>
    </location>
</feature>
<dbReference type="HAMAP" id="MF_01522">
    <property type="entry name" value="Kup"/>
    <property type="match status" value="1"/>
</dbReference>
<keyword evidence="5 11" id="KW-0812">Transmembrane</keyword>
<accession>A0A380CEX6</accession>
<evidence type="ECO:0000256" key="7">
    <source>
        <dbReference type="ARBA" id="ARBA00022958"/>
    </source>
</evidence>
<dbReference type="PANTHER" id="PTHR30540">
    <property type="entry name" value="OSMOTIC STRESS POTASSIUM TRANSPORTER"/>
    <property type="match status" value="1"/>
</dbReference>
<keyword evidence="3 11" id="KW-1003">Cell membrane</keyword>
<dbReference type="InterPro" id="IPR003855">
    <property type="entry name" value="K+_transporter"/>
</dbReference>
<feature type="transmembrane region" description="Helical" evidence="11">
    <location>
        <begin position="49"/>
        <end position="76"/>
    </location>
</feature>
<evidence type="ECO:0000256" key="4">
    <source>
        <dbReference type="ARBA" id="ARBA00022538"/>
    </source>
</evidence>
<evidence type="ECO:0000313" key="15">
    <source>
        <dbReference type="Proteomes" id="UP000254893"/>
    </source>
</evidence>
<evidence type="ECO:0000256" key="5">
    <source>
        <dbReference type="ARBA" id="ARBA00022692"/>
    </source>
</evidence>
<dbReference type="PANTHER" id="PTHR30540:SF83">
    <property type="entry name" value="K+ POTASSIUM TRANSPORTER"/>
    <property type="match status" value="1"/>
</dbReference>
<dbReference type="GO" id="GO:0015293">
    <property type="term" value="F:symporter activity"/>
    <property type="evidence" value="ECO:0007669"/>
    <property type="project" value="UniProtKB-UniRule"/>
</dbReference>
<feature type="transmembrane region" description="Helical" evidence="11">
    <location>
        <begin position="412"/>
        <end position="434"/>
    </location>
</feature>
<evidence type="ECO:0000259" key="12">
    <source>
        <dbReference type="Pfam" id="PF02705"/>
    </source>
</evidence>
<name>A0A380CEX6_SPHSI</name>
<evidence type="ECO:0000256" key="9">
    <source>
        <dbReference type="ARBA" id="ARBA00023065"/>
    </source>
</evidence>
<feature type="transmembrane region" description="Helical" evidence="11">
    <location>
        <begin position="280"/>
        <end position="311"/>
    </location>
</feature>
<dbReference type="EMBL" id="UGYW01000002">
    <property type="protein sequence ID" value="SUJ17866.1"/>
    <property type="molecule type" value="Genomic_DNA"/>
</dbReference>
<proteinExistence type="inferred from homology"/>
<evidence type="ECO:0000256" key="8">
    <source>
        <dbReference type="ARBA" id="ARBA00022989"/>
    </source>
</evidence>
<keyword evidence="10 11" id="KW-0472">Membrane</keyword>
<feature type="transmembrane region" description="Helical" evidence="11">
    <location>
        <begin position="194"/>
        <end position="217"/>
    </location>
</feature>
<feature type="transmembrane region" description="Helical" evidence="11">
    <location>
        <begin position="331"/>
        <end position="351"/>
    </location>
</feature>
<evidence type="ECO:0000256" key="10">
    <source>
        <dbReference type="ARBA" id="ARBA00023136"/>
    </source>
</evidence>
<protein>
    <recommendedName>
        <fullName evidence="11">Probable potassium transport system protein Kup</fullName>
    </recommendedName>
</protein>